<evidence type="ECO:0000313" key="9">
    <source>
        <dbReference type="Proteomes" id="UP000284657"/>
    </source>
</evidence>
<reference evidence="8 9" key="1">
    <citation type="submission" date="2018-07" db="EMBL/GenBank/DDBJ databases">
        <title>Genome sequencing of oomycete isolates from Chile give support for New Zealand origin for Phytophthora kernoviae and make available the first Nothophytophthora sp. genome.</title>
        <authorList>
            <person name="Studholme D.J."/>
            <person name="Sanfuentes E."/>
            <person name="Panda P."/>
            <person name="Hill R."/>
            <person name="Sambles C."/>
            <person name="Grant M."/>
            <person name="Williams N.M."/>
            <person name="Mcdougal R.L."/>
        </authorList>
    </citation>
    <scope>NUCLEOTIDE SEQUENCE [LARGE SCALE GENOMIC DNA]</scope>
    <source>
        <strain evidence="7">Chile6</strain>
        <strain evidence="6">Chile7</strain>
    </source>
</reference>
<dbReference type="InterPro" id="IPR009057">
    <property type="entry name" value="Homeodomain-like_sf"/>
</dbReference>
<feature type="domain" description="HTH myb-type" evidence="5">
    <location>
        <begin position="71"/>
        <end position="118"/>
    </location>
</feature>
<dbReference type="NCBIfam" id="TIGR01557">
    <property type="entry name" value="myb_SHAQKYF"/>
    <property type="match status" value="1"/>
</dbReference>
<dbReference type="EMBL" id="MBAD02002575">
    <property type="protein sequence ID" value="RLN46420.1"/>
    <property type="molecule type" value="Genomic_DNA"/>
</dbReference>
<dbReference type="InterPro" id="IPR017930">
    <property type="entry name" value="Myb_dom"/>
</dbReference>
<dbReference type="Gene3D" id="1.10.10.60">
    <property type="entry name" value="Homeodomain-like"/>
    <property type="match status" value="1"/>
</dbReference>
<keyword evidence="1" id="KW-0805">Transcription regulation</keyword>
<dbReference type="SUPFAM" id="SSF46689">
    <property type="entry name" value="Homeodomain-like"/>
    <property type="match status" value="1"/>
</dbReference>
<protein>
    <recommendedName>
        <fullName evidence="5">HTH myb-type domain-containing protein</fullName>
    </recommendedName>
</protein>
<dbReference type="PANTHER" id="PTHR12802:SF155">
    <property type="entry name" value="DEUBIQUITINASE MYSM1"/>
    <property type="match status" value="1"/>
</dbReference>
<evidence type="ECO:0000313" key="6">
    <source>
        <dbReference type="EMBL" id="RLN46420.1"/>
    </source>
</evidence>
<evidence type="ECO:0000259" key="5">
    <source>
        <dbReference type="PROSITE" id="PS51294"/>
    </source>
</evidence>
<evidence type="ECO:0000256" key="4">
    <source>
        <dbReference type="SAM" id="MobiDB-lite"/>
    </source>
</evidence>
<dbReference type="Pfam" id="PF00249">
    <property type="entry name" value="Myb_DNA-binding"/>
    <property type="match status" value="1"/>
</dbReference>
<evidence type="ECO:0000256" key="3">
    <source>
        <dbReference type="ARBA" id="ARBA00023242"/>
    </source>
</evidence>
<dbReference type="CDD" id="cd00167">
    <property type="entry name" value="SANT"/>
    <property type="match status" value="1"/>
</dbReference>
<dbReference type="Proteomes" id="UP000284657">
    <property type="component" value="Unassembled WGS sequence"/>
</dbReference>
<dbReference type="EMBL" id="MBDO02000155">
    <property type="protein sequence ID" value="RLN61484.1"/>
    <property type="molecule type" value="Genomic_DNA"/>
</dbReference>
<dbReference type="PROSITE" id="PS51294">
    <property type="entry name" value="HTH_MYB"/>
    <property type="match status" value="1"/>
</dbReference>
<dbReference type="GO" id="GO:0003677">
    <property type="term" value="F:DNA binding"/>
    <property type="evidence" value="ECO:0007669"/>
    <property type="project" value="InterPro"/>
</dbReference>
<name>A0A3F2RP19_9STRA</name>
<evidence type="ECO:0000313" key="8">
    <source>
        <dbReference type="Proteomes" id="UP000277300"/>
    </source>
</evidence>
<accession>A0A3F2RP19</accession>
<organism evidence="7 8">
    <name type="scientific">Phytophthora kernoviae</name>
    <dbReference type="NCBI Taxonomy" id="325452"/>
    <lineage>
        <taxon>Eukaryota</taxon>
        <taxon>Sar</taxon>
        <taxon>Stramenopiles</taxon>
        <taxon>Oomycota</taxon>
        <taxon>Peronosporomycetes</taxon>
        <taxon>Peronosporales</taxon>
        <taxon>Peronosporaceae</taxon>
        <taxon>Phytophthora</taxon>
    </lineage>
</organism>
<dbReference type="InterPro" id="IPR006447">
    <property type="entry name" value="Myb_dom_plants"/>
</dbReference>
<dbReference type="SMART" id="SM00717">
    <property type="entry name" value="SANT"/>
    <property type="match status" value="1"/>
</dbReference>
<gene>
    <name evidence="6" type="ORF">BBJ29_008819</name>
    <name evidence="7" type="ORF">BBP00_00005386</name>
</gene>
<proteinExistence type="predicted"/>
<dbReference type="OrthoDB" id="118550at2759"/>
<comment type="caution">
    <text evidence="7">The sequence shown here is derived from an EMBL/GenBank/DDBJ whole genome shotgun (WGS) entry which is preliminary data.</text>
</comment>
<sequence length="262" mass="29360">MVVTDLTSTETTQRVHFNSSLEREPTLQQQQYSLRSTRFIPEYSTPMSLQTSPHSATQAYSDKFSAGVGMWTEDEHVRFLEGVKLFSNGPWKRVAAYVGTRNVRQTMTHAQKYRLKAARRLREAQRKQAAARHGLHTSNRVDNTLARRSLQSPPTGGLGLGAYSKLKLPCSCIEKDCPHMEEDSKIYMSIADAIEILDSKANARSPVSPDETFGSTWLTIDKPIKLEAFANDDLIPLDSATSDSDEFPTLEDCASELLELLF</sequence>
<dbReference type="PANTHER" id="PTHR12802">
    <property type="entry name" value="SWI/SNF COMPLEX-RELATED"/>
    <property type="match status" value="1"/>
</dbReference>
<dbReference type="Proteomes" id="UP000277300">
    <property type="component" value="Unassembled WGS sequence"/>
</dbReference>
<dbReference type="InterPro" id="IPR001005">
    <property type="entry name" value="SANT/Myb"/>
</dbReference>
<feature type="region of interest" description="Disordered" evidence="4">
    <location>
        <begin position="129"/>
        <end position="153"/>
    </location>
</feature>
<dbReference type="AlphaFoldDB" id="A0A3F2RP19"/>
<keyword evidence="3" id="KW-0539">Nucleus</keyword>
<keyword evidence="2" id="KW-0804">Transcription</keyword>
<evidence type="ECO:0000313" key="7">
    <source>
        <dbReference type="EMBL" id="RLN61484.1"/>
    </source>
</evidence>
<evidence type="ECO:0000256" key="2">
    <source>
        <dbReference type="ARBA" id="ARBA00023163"/>
    </source>
</evidence>
<evidence type="ECO:0000256" key="1">
    <source>
        <dbReference type="ARBA" id="ARBA00023015"/>
    </source>
</evidence>